<geneLocation type="plasmid" evidence="1 2">
    <name>pRgalR602c</name>
</geneLocation>
<organism evidence="1 2">
    <name type="scientific">Rhizobium gallicum bv. gallicum R602sp</name>
    <dbReference type="NCBI Taxonomy" id="1041138"/>
    <lineage>
        <taxon>Bacteria</taxon>
        <taxon>Pseudomonadati</taxon>
        <taxon>Pseudomonadota</taxon>
        <taxon>Alphaproteobacteria</taxon>
        <taxon>Hyphomicrobiales</taxon>
        <taxon>Rhizobiaceae</taxon>
        <taxon>Rhizobium/Agrobacterium group</taxon>
        <taxon>Rhizobium</taxon>
    </lineage>
</organism>
<name>A0A0B4XEE9_9HYPH</name>
<reference evidence="1 2" key="1">
    <citation type="submission" date="2013-11" db="EMBL/GenBank/DDBJ databases">
        <title>Complete genome sequence of Rhizobium gallicum bv. gallicum R602.</title>
        <authorList>
            <person name="Bustos P."/>
            <person name="Santamaria R.I."/>
            <person name="Lozano L."/>
            <person name="Acosta J.L."/>
            <person name="Ormeno-Orrillo E."/>
            <person name="Rogel M.A."/>
            <person name="Romero D."/>
            <person name="Cevallos M.A."/>
            <person name="Martinez-Romero E."/>
            <person name="Gonzalez V."/>
        </authorList>
    </citation>
    <scope>NUCLEOTIDE SEQUENCE [LARGE SCALE GENOMIC DNA]</scope>
    <source>
        <strain evidence="1 2">R602</strain>
        <plasmid evidence="1 2">pRgalR602c</plasmid>
    </source>
</reference>
<dbReference type="EMBL" id="CP006880">
    <property type="protein sequence ID" value="AJD44993.1"/>
    <property type="molecule type" value="Genomic_DNA"/>
</dbReference>
<evidence type="ECO:0000313" key="2">
    <source>
        <dbReference type="Proteomes" id="UP000031368"/>
    </source>
</evidence>
<gene>
    <name evidence="1" type="ORF">RGR602_PC00961</name>
</gene>
<dbReference type="Proteomes" id="UP000031368">
    <property type="component" value="Plasmid pRgalR602c"/>
</dbReference>
<keyword evidence="1" id="KW-0614">Plasmid</keyword>
<sequence>MLEVIIRRSLDIVDRTERLVEKARRLIGSGSLDDVEAYRIHEEIERLTDLVFIMDDAARLLRRTFEQRPEMARVYPAHVTLQ</sequence>
<dbReference type="KEGG" id="rga:RGR602_PC00961"/>
<dbReference type="RefSeq" id="WP_040115295.1">
    <property type="nucleotide sequence ID" value="NZ_CP006880.1"/>
</dbReference>
<protein>
    <submittedName>
        <fullName evidence="1">Uncharacterized protein</fullName>
    </submittedName>
</protein>
<dbReference type="HOGENOM" id="CLU_2555899_0_0_5"/>
<dbReference type="AlphaFoldDB" id="A0A0B4XEE9"/>
<keyword evidence="2" id="KW-1185">Reference proteome</keyword>
<accession>A0A0B4XEE9</accession>
<evidence type="ECO:0000313" key="1">
    <source>
        <dbReference type="EMBL" id="AJD44993.1"/>
    </source>
</evidence>
<proteinExistence type="predicted"/>